<name>A0A0D3HMJ3_9ORYZ</name>
<evidence type="ECO:0000256" key="3">
    <source>
        <dbReference type="ARBA" id="ARBA00022833"/>
    </source>
</evidence>
<proteinExistence type="predicted"/>
<dbReference type="eggNOG" id="ENOG502R4H6">
    <property type="taxonomic scope" value="Eukaryota"/>
</dbReference>
<evidence type="ECO:0000256" key="5">
    <source>
        <dbReference type="SAM" id="Phobius"/>
    </source>
</evidence>
<dbReference type="PANTHER" id="PTHR33680:SF7">
    <property type="entry name" value="OS02G0474200 PROTEIN"/>
    <property type="match status" value="1"/>
</dbReference>
<sequence length="148" mass="16465">MATPSSSCSGGRRKKVQLPLIQCPLCKENTVVVRTSRTPTNLGRIFYTCPDHEKDGSGCNFWYWEEGYMKYLKRNGFIDGEEATEVKKAAELKNASKFDGDVVLRQDDELKKALTDVVSIGRELVVVMKLMLVVGSIGVSLLVGIMMK</sequence>
<evidence type="ECO:0000259" key="6">
    <source>
        <dbReference type="PROSITE" id="PS51999"/>
    </source>
</evidence>
<keyword evidence="3" id="KW-0862">Zinc</keyword>
<dbReference type="PaxDb" id="65489-OBART11G15680.1"/>
<keyword evidence="2 4" id="KW-0863">Zinc-finger</keyword>
<evidence type="ECO:0000313" key="8">
    <source>
        <dbReference type="Proteomes" id="UP000026960"/>
    </source>
</evidence>
<reference evidence="7" key="2">
    <citation type="submission" date="2015-03" db="UniProtKB">
        <authorList>
            <consortium name="EnsemblPlants"/>
        </authorList>
    </citation>
    <scope>IDENTIFICATION</scope>
</reference>
<dbReference type="HOGENOM" id="CLU_118288_0_1_1"/>
<dbReference type="EnsemblPlants" id="OBART11G15680.1">
    <property type="protein sequence ID" value="OBART11G15680.1"/>
    <property type="gene ID" value="OBART11G15680"/>
</dbReference>
<evidence type="ECO:0000256" key="1">
    <source>
        <dbReference type="ARBA" id="ARBA00022723"/>
    </source>
</evidence>
<organism evidence="7">
    <name type="scientific">Oryza barthii</name>
    <dbReference type="NCBI Taxonomy" id="65489"/>
    <lineage>
        <taxon>Eukaryota</taxon>
        <taxon>Viridiplantae</taxon>
        <taxon>Streptophyta</taxon>
        <taxon>Embryophyta</taxon>
        <taxon>Tracheophyta</taxon>
        <taxon>Spermatophyta</taxon>
        <taxon>Magnoliopsida</taxon>
        <taxon>Liliopsida</taxon>
        <taxon>Poales</taxon>
        <taxon>Poaceae</taxon>
        <taxon>BOP clade</taxon>
        <taxon>Oryzoideae</taxon>
        <taxon>Oryzeae</taxon>
        <taxon>Oryzinae</taxon>
        <taxon>Oryza</taxon>
    </lineage>
</organism>
<evidence type="ECO:0000313" key="7">
    <source>
        <dbReference type="EnsemblPlants" id="OBART11G15680.1"/>
    </source>
</evidence>
<evidence type="ECO:0000256" key="2">
    <source>
        <dbReference type="ARBA" id="ARBA00022771"/>
    </source>
</evidence>
<dbReference type="PANTHER" id="PTHR33680">
    <property type="entry name" value="OS07G0190500 PROTEIN"/>
    <property type="match status" value="1"/>
</dbReference>
<keyword evidence="5" id="KW-0472">Membrane</keyword>
<dbReference type="InterPro" id="IPR010666">
    <property type="entry name" value="Znf_GRF"/>
</dbReference>
<dbReference type="Gramene" id="OBART11G15680.1">
    <property type="protein sequence ID" value="OBART11G15680.1"/>
    <property type="gene ID" value="OBART11G15680"/>
</dbReference>
<evidence type="ECO:0000256" key="4">
    <source>
        <dbReference type="PROSITE-ProRule" id="PRU01343"/>
    </source>
</evidence>
<dbReference type="Pfam" id="PF06839">
    <property type="entry name" value="Zn_ribbon_GRF"/>
    <property type="match status" value="1"/>
</dbReference>
<keyword evidence="5" id="KW-1133">Transmembrane helix</keyword>
<keyword evidence="1" id="KW-0479">Metal-binding</keyword>
<reference evidence="7" key="1">
    <citation type="journal article" date="2009" name="Rice">
        <title>De Novo Next Generation Sequencing of Plant Genomes.</title>
        <authorList>
            <person name="Rounsley S."/>
            <person name="Marri P.R."/>
            <person name="Yu Y."/>
            <person name="He R."/>
            <person name="Sisneros N."/>
            <person name="Goicoechea J.L."/>
            <person name="Lee S.J."/>
            <person name="Angelova A."/>
            <person name="Kudrna D."/>
            <person name="Luo M."/>
            <person name="Affourtit J."/>
            <person name="Desany B."/>
            <person name="Knight J."/>
            <person name="Niazi F."/>
            <person name="Egholm M."/>
            <person name="Wing R.A."/>
        </authorList>
    </citation>
    <scope>NUCLEOTIDE SEQUENCE [LARGE SCALE GENOMIC DNA]</scope>
    <source>
        <strain evidence="7">cv. IRGC 105608</strain>
    </source>
</reference>
<dbReference type="Proteomes" id="UP000026960">
    <property type="component" value="Chromosome 11"/>
</dbReference>
<keyword evidence="5" id="KW-0812">Transmembrane</keyword>
<dbReference type="PROSITE" id="PS51999">
    <property type="entry name" value="ZF_GRF"/>
    <property type="match status" value="1"/>
</dbReference>
<feature type="transmembrane region" description="Helical" evidence="5">
    <location>
        <begin position="124"/>
        <end position="147"/>
    </location>
</feature>
<dbReference type="GO" id="GO:0008270">
    <property type="term" value="F:zinc ion binding"/>
    <property type="evidence" value="ECO:0007669"/>
    <property type="project" value="UniProtKB-KW"/>
</dbReference>
<protein>
    <recommendedName>
        <fullName evidence="6">GRF-type domain-containing protein</fullName>
    </recommendedName>
</protein>
<feature type="domain" description="GRF-type" evidence="6">
    <location>
        <begin position="23"/>
        <end position="68"/>
    </location>
</feature>
<keyword evidence="8" id="KW-1185">Reference proteome</keyword>
<accession>A0A0D3HMJ3</accession>
<dbReference type="AlphaFoldDB" id="A0A0D3HMJ3"/>